<dbReference type="Gene3D" id="3.40.630.30">
    <property type="match status" value="1"/>
</dbReference>
<dbReference type="EMBL" id="FQXC01000001">
    <property type="protein sequence ID" value="SHG70580.1"/>
    <property type="molecule type" value="Genomic_DNA"/>
</dbReference>
<dbReference type="PANTHER" id="PTHR43420:SF44">
    <property type="entry name" value="ACETYLTRANSFERASE YPEA"/>
    <property type="match status" value="1"/>
</dbReference>
<dbReference type="PANTHER" id="PTHR43420">
    <property type="entry name" value="ACETYLTRANSFERASE"/>
    <property type="match status" value="1"/>
</dbReference>
<reference evidence="4 5" key="1">
    <citation type="submission" date="2016-11" db="EMBL/GenBank/DDBJ databases">
        <authorList>
            <person name="Jaros S."/>
            <person name="Januszkiewicz K."/>
            <person name="Wedrychowicz H."/>
        </authorList>
    </citation>
    <scope>NUCLEOTIDE SEQUENCE [LARGE SCALE GENOMIC DNA]</scope>
    <source>
        <strain evidence="4 5">DSM 29431</strain>
    </source>
</reference>
<dbReference type="OrthoDB" id="9804026at2"/>
<dbReference type="Proteomes" id="UP000184221">
    <property type="component" value="Unassembled WGS sequence"/>
</dbReference>
<dbReference type="GO" id="GO:0016747">
    <property type="term" value="F:acyltransferase activity, transferring groups other than amino-acyl groups"/>
    <property type="evidence" value="ECO:0007669"/>
    <property type="project" value="InterPro"/>
</dbReference>
<evidence type="ECO:0000256" key="1">
    <source>
        <dbReference type="ARBA" id="ARBA00022679"/>
    </source>
</evidence>
<name>A0A1M5M083_9RHOB</name>
<protein>
    <submittedName>
        <fullName evidence="4">Ribosomal-protein-alanine N-acetyltransferase</fullName>
    </submittedName>
</protein>
<dbReference type="InterPro" id="IPR050680">
    <property type="entry name" value="YpeA/RimI_acetyltransf"/>
</dbReference>
<evidence type="ECO:0000259" key="3">
    <source>
        <dbReference type="PROSITE" id="PS51186"/>
    </source>
</evidence>
<dbReference type="InterPro" id="IPR000182">
    <property type="entry name" value="GNAT_dom"/>
</dbReference>
<dbReference type="AlphaFoldDB" id="A0A1M5M083"/>
<evidence type="ECO:0000313" key="4">
    <source>
        <dbReference type="EMBL" id="SHG70580.1"/>
    </source>
</evidence>
<keyword evidence="2" id="KW-0012">Acyltransferase</keyword>
<evidence type="ECO:0000313" key="5">
    <source>
        <dbReference type="Proteomes" id="UP000184221"/>
    </source>
</evidence>
<dbReference type="SUPFAM" id="SSF55729">
    <property type="entry name" value="Acyl-CoA N-acyltransferases (Nat)"/>
    <property type="match status" value="1"/>
</dbReference>
<evidence type="ECO:0000256" key="2">
    <source>
        <dbReference type="ARBA" id="ARBA00023315"/>
    </source>
</evidence>
<keyword evidence="5" id="KW-1185">Reference proteome</keyword>
<dbReference type="CDD" id="cd04301">
    <property type="entry name" value="NAT_SF"/>
    <property type="match status" value="1"/>
</dbReference>
<gene>
    <name evidence="4" type="ORF">SAMN05443551_0344</name>
</gene>
<accession>A0A1M5M083</accession>
<dbReference type="Pfam" id="PF00583">
    <property type="entry name" value="Acetyltransf_1"/>
    <property type="match status" value="1"/>
</dbReference>
<proteinExistence type="predicted"/>
<dbReference type="PROSITE" id="PS51186">
    <property type="entry name" value="GNAT"/>
    <property type="match status" value="1"/>
</dbReference>
<keyword evidence="1 4" id="KW-0808">Transferase</keyword>
<dbReference type="STRING" id="996342.SAMN05443551_0344"/>
<feature type="domain" description="N-acetyltransferase" evidence="3">
    <location>
        <begin position="1"/>
        <end position="137"/>
    </location>
</feature>
<sequence>MTAEDFAAIVDAAYVDMRPWSAKTITETLAQPQTCFLHRDTGGLIARIVADECEILALATAPEAQRSGVASSLLADLRDLVAKNGVTRIFLEVAEGNASARAFYAAKGFVPIGTRKGYYRLRDGSKDDAVLLSLTVP</sequence>
<dbReference type="RefSeq" id="WP_072775799.1">
    <property type="nucleotide sequence ID" value="NZ_FQXC01000001.1"/>
</dbReference>
<organism evidence="4 5">
    <name type="scientific">Marivita hallyeonensis</name>
    <dbReference type="NCBI Taxonomy" id="996342"/>
    <lineage>
        <taxon>Bacteria</taxon>
        <taxon>Pseudomonadati</taxon>
        <taxon>Pseudomonadota</taxon>
        <taxon>Alphaproteobacteria</taxon>
        <taxon>Rhodobacterales</taxon>
        <taxon>Roseobacteraceae</taxon>
        <taxon>Marivita</taxon>
    </lineage>
</organism>
<dbReference type="InterPro" id="IPR016181">
    <property type="entry name" value="Acyl_CoA_acyltransferase"/>
</dbReference>